<protein>
    <submittedName>
        <fullName evidence="3">Isochorismatase</fullName>
    </submittedName>
</protein>
<sequence>MRDDANVRSGFNGTLVQGRKPALLVIDFQRGFTETAVSPLASDCSSAVTATNALIDAMRGIGPVIFSVVGYSANMADLGCWGQKCGSLSSLVRGTPPCELDPRLHYDAAVDLILEKTQASAFFGTALAGILASARCDMLIVAGCTTSGCVRASVVDAMQYGFPPFVVRDCVTDRSAAQHESNLIDMSSKYAEVFQLDAMLGILNDMVTPSALN</sequence>
<dbReference type="RefSeq" id="WP_102068081.1">
    <property type="nucleotide sequence ID" value="NZ_PDNV01000001.1"/>
</dbReference>
<keyword evidence="4" id="KW-1185">Reference proteome</keyword>
<dbReference type="GO" id="GO:0016787">
    <property type="term" value="F:hydrolase activity"/>
    <property type="evidence" value="ECO:0007669"/>
    <property type="project" value="UniProtKB-KW"/>
</dbReference>
<dbReference type="SUPFAM" id="SSF52499">
    <property type="entry name" value="Isochorismatase-like hydrolases"/>
    <property type="match status" value="1"/>
</dbReference>
<proteinExistence type="predicted"/>
<evidence type="ECO:0000256" key="1">
    <source>
        <dbReference type="ARBA" id="ARBA00022801"/>
    </source>
</evidence>
<gene>
    <name evidence="3" type="ORF">CR155_00645</name>
</gene>
<dbReference type="Pfam" id="PF00857">
    <property type="entry name" value="Isochorismatase"/>
    <property type="match status" value="1"/>
</dbReference>
<reference evidence="3 4" key="1">
    <citation type="submission" date="2017-10" db="EMBL/GenBank/DDBJ databases">
        <title>Two draft genome sequences of Pusillimonas sp. strains isolated from a nitrate- and radionuclide-contaminated groundwater in Russia.</title>
        <authorList>
            <person name="Grouzdev D.S."/>
            <person name="Tourova T.P."/>
            <person name="Goeva M.A."/>
            <person name="Babich T.L."/>
            <person name="Sokolova D.S."/>
            <person name="Abdullin R."/>
            <person name="Poltaraus A.B."/>
            <person name="Toshchakov S.V."/>
            <person name="Nazina T.N."/>
        </authorList>
    </citation>
    <scope>NUCLEOTIDE SEQUENCE [LARGE SCALE GENOMIC DNA]</scope>
    <source>
        <strain evidence="3 4">JR1/69-2-13</strain>
    </source>
</reference>
<dbReference type="OrthoDB" id="5360912at2"/>
<evidence type="ECO:0000313" key="4">
    <source>
        <dbReference type="Proteomes" id="UP000234328"/>
    </source>
</evidence>
<dbReference type="InterPro" id="IPR036380">
    <property type="entry name" value="Isochorismatase-like_sf"/>
</dbReference>
<dbReference type="InterPro" id="IPR050272">
    <property type="entry name" value="Isochorismatase-like_hydrls"/>
</dbReference>
<dbReference type="PANTHER" id="PTHR43540">
    <property type="entry name" value="PEROXYUREIDOACRYLATE/UREIDOACRYLATE AMIDOHYDROLASE-RELATED"/>
    <property type="match status" value="1"/>
</dbReference>
<evidence type="ECO:0000259" key="2">
    <source>
        <dbReference type="Pfam" id="PF00857"/>
    </source>
</evidence>
<dbReference type="EMBL" id="PDNV01000001">
    <property type="protein sequence ID" value="PLC55600.1"/>
    <property type="molecule type" value="Genomic_DNA"/>
</dbReference>
<name>A0A2N4UKR9_9BURK</name>
<feature type="domain" description="Isochorismatase-like" evidence="2">
    <location>
        <begin position="22"/>
        <end position="194"/>
    </location>
</feature>
<comment type="caution">
    <text evidence="3">The sequence shown here is derived from an EMBL/GenBank/DDBJ whole genome shotgun (WGS) entry which is preliminary data.</text>
</comment>
<organism evidence="3 4">
    <name type="scientific">Pollutimonas nitritireducens</name>
    <dbReference type="NCBI Taxonomy" id="2045209"/>
    <lineage>
        <taxon>Bacteria</taxon>
        <taxon>Pseudomonadati</taxon>
        <taxon>Pseudomonadota</taxon>
        <taxon>Betaproteobacteria</taxon>
        <taxon>Burkholderiales</taxon>
        <taxon>Alcaligenaceae</taxon>
        <taxon>Pollutimonas</taxon>
    </lineage>
</organism>
<dbReference type="PANTHER" id="PTHR43540:SF1">
    <property type="entry name" value="ISOCHORISMATASE HYDROLASE"/>
    <property type="match status" value="1"/>
</dbReference>
<dbReference type="Gene3D" id="3.40.50.850">
    <property type="entry name" value="Isochorismatase-like"/>
    <property type="match status" value="1"/>
</dbReference>
<dbReference type="InterPro" id="IPR000868">
    <property type="entry name" value="Isochorismatase-like_dom"/>
</dbReference>
<dbReference type="AlphaFoldDB" id="A0A2N4UKR9"/>
<keyword evidence="1" id="KW-0378">Hydrolase</keyword>
<accession>A0A2N4UKR9</accession>
<dbReference type="Proteomes" id="UP000234328">
    <property type="component" value="Unassembled WGS sequence"/>
</dbReference>
<evidence type="ECO:0000313" key="3">
    <source>
        <dbReference type="EMBL" id="PLC55600.1"/>
    </source>
</evidence>